<keyword evidence="1 5" id="KW-0677">Repeat</keyword>
<dbReference type="Proteomes" id="UP000295066">
    <property type="component" value="Unassembled WGS sequence"/>
</dbReference>
<dbReference type="Pfam" id="PF02861">
    <property type="entry name" value="Clp_N"/>
    <property type="match status" value="1"/>
</dbReference>
<dbReference type="InterPro" id="IPR004176">
    <property type="entry name" value="Clp_R_N"/>
</dbReference>
<dbReference type="SUPFAM" id="SSF52540">
    <property type="entry name" value="P-loop containing nucleoside triphosphate hydrolases"/>
    <property type="match status" value="2"/>
</dbReference>
<reference evidence="10 11" key="1">
    <citation type="submission" date="2019-03" db="EMBL/GenBank/DDBJ databases">
        <title>Genomic Encyclopedia of Type Strains, Phase IV (KMG-IV): sequencing the most valuable type-strain genomes for metagenomic binning, comparative biology and taxonomic classification.</title>
        <authorList>
            <person name="Goeker M."/>
        </authorList>
    </citation>
    <scope>NUCLEOTIDE SEQUENCE [LARGE SCALE GENOMIC DNA]</scope>
    <source>
        <strain evidence="10 11">DSM 25964</strain>
    </source>
</reference>
<dbReference type="InterPro" id="IPR041546">
    <property type="entry name" value="ClpA/ClpB_AAA_lid"/>
</dbReference>
<dbReference type="PROSITE" id="PS00870">
    <property type="entry name" value="CLPAB_1"/>
    <property type="match status" value="1"/>
</dbReference>
<protein>
    <submittedName>
        <fullName evidence="10">ATP-dependent Clp protease ATP-binding subunit ClpC</fullName>
    </submittedName>
</protein>
<dbReference type="SMART" id="SM00382">
    <property type="entry name" value="AAA"/>
    <property type="match status" value="2"/>
</dbReference>
<dbReference type="GO" id="GO:0006508">
    <property type="term" value="P:proteolysis"/>
    <property type="evidence" value="ECO:0007669"/>
    <property type="project" value="UniProtKB-KW"/>
</dbReference>
<sequence>MWQFFTERGKKVVQLAHREALRLGHDVIGTEHILLGILAEGEGVAVQALESLGINLHEMKRRIEESVGKSHPILKPVDLPLSPRAKRVLDLSIREARNMGVNYVGTEHILLGILAEGEGMAAQMLQSIGVDHAQLVREVQRFLGGADSDGDRGAEPPAETGRKKGRTKTPTLDQLALDLSEKSRNGELDPVIGRTKEIRRIIQILSRRTKNNPVLIGDPGVGKTAIVEGLAQKIADGDIPEILRDKKVMQLNMGNLVAGTKYRGEFEERMRKLVKELSDARDVILFIDEIHTIVGAGGAEGAVDAANILKPSLSRGEFQVIGATTLDEYRKHIEKDAALERRFQPVHVHEPSVDDSILILEGLRDRYESHHRAKIQDDALEAAARLSARYITDRHLPDKGIDLIDEAAARARINAMETPDSLKEMEKKLEEIRREKEAAVDSQEFEKAARLRDDERKLSEDLEEERRKWRSRRNSYQPVVTGEDIADVVAEWTGIPVFQLTGEESERLLRMEEEIEKRLIGQSEAVVSVSRAIRRARSGLKDPRRPIGSFLLLGPTGVGKTELARRLAEFLFGAEDTMIRLDMSEFMEKHEVSKLIGAPPGYVGYEEGGKLTEAVRRRPYSVVLFDEIEKAHPDIFNILLQILEDGRLTDGQGRTVDFRNTVILMTSNVGAREAARGSTLGFSGGDEKDPFDWSKLKAAIMDEVNRIFRPEFLNRLDEMIVFRPLNRESMMSIVAIMVDEVVSRLSSRGIVLSVGDEVMSFLLDRGYQPKYGARPLRRTIQSLIEDRLADFLLGKGSTQGESIEAFLDEGEVNFRSIAGRKPDLAETVSK</sequence>
<dbReference type="GO" id="GO:0016887">
    <property type="term" value="F:ATP hydrolysis activity"/>
    <property type="evidence" value="ECO:0007669"/>
    <property type="project" value="InterPro"/>
</dbReference>
<evidence type="ECO:0000256" key="1">
    <source>
        <dbReference type="ARBA" id="ARBA00022737"/>
    </source>
</evidence>
<dbReference type="InterPro" id="IPR003593">
    <property type="entry name" value="AAA+_ATPase"/>
</dbReference>
<dbReference type="Gene3D" id="4.10.860.10">
    <property type="entry name" value="UVR domain"/>
    <property type="match status" value="1"/>
</dbReference>
<evidence type="ECO:0000313" key="11">
    <source>
        <dbReference type="Proteomes" id="UP000295066"/>
    </source>
</evidence>
<accession>A0A4R8M4C8</accession>
<feature type="domain" description="UVR" evidence="8">
    <location>
        <begin position="426"/>
        <end position="461"/>
    </location>
</feature>
<feature type="region of interest" description="Disordered" evidence="7">
    <location>
        <begin position="144"/>
        <end position="170"/>
    </location>
</feature>
<evidence type="ECO:0000259" key="9">
    <source>
        <dbReference type="PROSITE" id="PS51903"/>
    </source>
</evidence>
<dbReference type="Pfam" id="PF10431">
    <property type="entry name" value="ClpB_D2-small"/>
    <property type="match status" value="1"/>
</dbReference>
<dbReference type="PROSITE" id="PS50151">
    <property type="entry name" value="UVR"/>
    <property type="match status" value="1"/>
</dbReference>
<evidence type="ECO:0000256" key="5">
    <source>
        <dbReference type="PROSITE-ProRule" id="PRU01251"/>
    </source>
</evidence>
<evidence type="ECO:0000256" key="6">
    <source>
        <dbReference type="SAM" id="Coils"/>
    </source>
</evidence>
<dbReference type="CDD" id="cd19499">
    <property type="entry name" value="RecA-like_ClpB_Hsp104-like"/>
    <property type="match status" value="1"/>
</dbReference>
<dbReference type="InterPro" id="IPR001270">
    <property type="entry name" value="ClpA/B"/>
</dbReference>
<keyword evidence="6" id="KW-0175">Coiled coil</keyword>
<dbReference type="OrthoDB" id="9803641at2"/>
<dbReference type="InterPro" id="IPR027417">
    <property type="entry name" value="P-loop_NTPase"/>
</dbReference>
<dbReference type="CDD" id="cd00009">
    <property type="entry name" value="AAA"/>
    <property type="match status" value="1"/>
</dbReference>
<dbReference type="PRINTS" id="PR00300">
    <property type="entry name" value="CLPPROTEASEA"/>
</dbReference>
<dbReference type="InterPro" id="IPR036628">
    <property type="entry name" value="Clp_N_dom_sf"/>
</dbReference>
<dbReference type="InterPro" id="IPR050130">
    <property type="entry name" value="ClpA_ClpB"/>
</dbReference>
<dbReference type="InterPro" id="IPR018368">
    <property type="entry name" value="ClpA/B_CS1"/>
</dbReference>
<dbReference type="InterPro" id="IPR003959">
    <property type="entry name" value="ATPase_AAA_core"/>
</dbReference>
<comment type="caution">
    <text evidence="10">The sequence shown here is derived from an EMBL/GenBank/DDBJ whole genome shotgun (WGS) entry which is preliminary data.</text>
</comment>
<dbReference type="AlphaFoldDB" id="A0A4R8M4C8"/>
<organism evidence="10 11">
    <name type="scientific">Aminivibrio pyruvatiphilus</name>
    <dbReference type="NCBI Taxonomy" id="1005740"/>
    <lineage>
        <taxon>Bacteria</taxon>
        <taxon>Thermotogati</taxon>
        <taxon>Synergistota</taxon>
        <taxon>Synergistia</taxon>
        <taxon>Synergistales</taxon>
        <taxon>Aminobacteriaceae</taxon>
        <taxon>Aminivibrio</taxon>
    </lineage>
</organism>
<dbReference type="GO" id="GO:0008233">
    <property type="term" value="F:peptidase activity"/>
    <property type="evidence" value="ECO:0007669"/>
    <property type="project" value="UniProtKB-KW"/>
</dbReference>
<keyword evidence="3 10" id="KW-0067">ATP-binding</keyword>
<dbReference type="PROSITE" id="PS51903">
    <property type="entry name" value="CLP_R"/>
    <property type="match status" value="1"/>
</dbReference>
<dbReference type="InterPro" id="IPR001943">
    <property type="entry name" value="UVR_dom"/>
</dbReference>
<feature type="domain" description="Clp R" evidence="9">
    <location>
        <begin position="1"/>
        <end position="145"/>
    </location>
</feature>
<dbReference type="GO" id="GO:0034605">
    <property type="term" value="P:cellular response to heat"/>
    <property type="evidence" value="ECO:0007669"/>
    <property type="project" value="TreeGrafter"/>
</dbReference>
<evidence type="ECO:0000256" key="3">
    <source>
        <dbReference type="ARBA" id="ARBA00022840"/>
    </source>
</evidence>
<name>A0A4R8M4C8_9BACT</name>
<dbReference type="EMBL" id="SORI01000010">
    <property type="protein sequence ID" value="TDY59884.1"/>
    <property type="molecule type" value="Genomic_DNA"/>
</dbReference>
<evidence type="ECO:0000256" key="7">
    <source>
        <dbReference type="SAM" id="MobiDB-lite"/>
    </source>
</evidence>
<dbReference type="InterPro" id="IPR019489">
    <property type="entry name" value="Clp_ATPase_C"/>
</dbReference>
<dbReference type="Gene3D" id="1.10.1780.10">
    <property type="entry name" value="Clp, N-terminal domain"/>
    <property type="match status" value="1"/>
</dbReference>
<proteinExistence type="predicted"/>
<dbReference type="FunFam" id="3.40.50.300:FF:000025">
    <property type="entry name" value="ATP-dependent Clp protease subunit"/>
    <property type="match status" value="1"/>
</dbReference>
<dbReference type="Pfam" id="PF00004">
    <property type="entry name" value="AAA"/>
    <property type="match status" value="1"/>
</dbReference>
<dbReference type="PANTHER" id="PTHR11638:SF18">
    <property type="entry name" value="HEAT SHOCK PROTEIN 104"/>
    <property type="match status" value="1"/>
</dbReference>
<dbReference type="Pfam" id="PF17871">
    <property type="entry name" value="AAA_lid_9"/>
    <property type="match status" value="1"/>
</dbReference>
<dbReference type="Gene3D" id="1.10.8.60">
    <property type="match status" value="2"/>
</dbReference>
<dbReference type="Gene3D" id="3.40.50.300">
    <property type="entry name" value="P-loop containing nucleotide triphosphate hydrolases"/>
    <property type="match status" value="2"/>
</dbReference>
<keyword evidence="11" id="KW-1185">Reference proteome</keyword>
<dbReference type="GO" id="GO:0005524">
    <property type="term" value="F:ATP binding"/>
    <property type="evidence" value="ECO:0007669"/>
    <property type="project" value="UniProtKB-KW"/>
</dbReference>
<dbReference type="FunFam" id="3.40.50.300:FF:000010">
    <property type="entry name" value="Chaperone clpB 1, putative"/>
    <property type="match status" value="1"/>
</dbReference>
<feature type="coiled-coil region" evidence="6">
    <location>
        <begin position="422"/>
        <end position="472"/>
    </location>
</feature>
<gene>
    <name evidence="10" type="ORF">C8D99_11010</name>
</gene>
<evidence type="ECO:0000256" key="2">
    <source>
        <dbReference type="ARBA" id="ARBA00022741"/>
    </source>
</evidence>
<dbReference type="PANTHER" id="PTHR11638">
    <property type="entry name" value="ATP-DEPENDENT CLP PROTEASE"/>
    <property type="match status" value="1"/>
</dbReference>
<dbReference type="SUPFAM" id="SSF81923">
    <property type="entry name" value="Double Clp-N motif"/>
    <property type="match status" value="1"/>
</dbReference>
<dbReference type="SMART" id="SM01086">
    <property type="entry name" value="ClpB_D2-small"/>
    <property type="match status" value="1"/>
</dbReference>
<evidence type="ECO:0000256" key="4">
    <source>
        <dbReference type="ARBA" id="ARBA00023186"/>
    </source>
</evidence>
<keyword evidence="4" id="KW-0143">Chaperone</keyword>
<dbReference type="RefSeq" id="WP_133957728.1">
    <property type="nucleotide sequence ID" value="NZ_SORI01000010.1"/>
</dbReference>
<dbReference type="GO" id="GO:0005737">
    <property type="term" value="C:cytoplasm"/>
    <property type="evidence" value="ECO:0007669"/>
    <property type="project" value="TreeGrafter"/>
</dbReference>
<dbReference type="Pfam" id="PF07724">
    <property type="entry name" value="AAA_2"/>
    <property type="match status" value="1"/>
</dbReference>
<keyword evidence="10" id="KW-0378">Hydrolase</keyword>
<keyword evidence="2" id="KW-0547">Nucleotide-binding</keyword>
<evidence type="ECO:0000313" key="10">
    <source>
        <dbReference type="EMBL" id="TDY59884.1"/>
    </source>
</evidence>
<evidence type="ECO:0000259" key="8">
    <source>
        <dbReference type="PROSITE" id="PS50151"/>
    </source>
</evidence>
<keyword evidence="10" id="KW-0645">Protease</keyword>